<dbReference type="STRING" id="1121429.SAMN02745133_01254"/>
<protein>
    <recommendedName>
        <fullName evidence="3">Vitamin B12 dependent methionine synthase, activation domain</fullName>
    </recommendedName>
</protein>
<dbReference type="Proteomes" id="UP000184148">
    <property type="component" value="Unassembled WGS sequence"/>
</dbReference>
<dbReference type="Gene3D" id="3.40.109.40">
    <property type="match status" value="1"/>
</dbReference>
<dbReference type="GO" id="GO:0008705">
    <property type="term" value="F:methionine synthase activity"/>
    <property type="evidence" value="ECO:0007669"/>
    <property type="project" value="InterPro"/>
</dbReference>
<sequence>MLLPQIPVEIQHQQVLGCLGATGKQRIDRDLLDQVNEMILLGKSLLQPAAAVAQVRVSPAGDTVYLSGAAFHLPDLSQWLKGCSVASVAAVTVGETIEKEVERLFHRGLATRAVILDAVGTAAAEGAANQVVKLLARQMRIRGLFPTPRLGPGYRGLKMDYLPLFLEMAGGEQIAVTCNNFFQMNPVKSLCFMVGWSSEQQKEQVKCDFCHQANCQFRAVRTEGESGVVF</sequence>
<dbReference type="OrthoDB" id="9816190at2"/>
<name>A0A1M4WU58_9FIRM</name>
<dbReference type="RefSeq" id="WP_073237411.1">
    <property type="nucleotide sequence ID" value="NZ_FQUY01000007.1"/>
</dbReference>
<organism evidence="1 2">
    <name type="scientific">Desulforamulus putei DSM 12395</name>
    <dbReference type="NCBI Taxonomy" id="1121429"/>
    <lineage>
        <taxon>Bacteria</taxon>
        <taxon>Bacillati</taxon>
        <taxon>Bacillota</taxon>
        <taxon>Clostridia</taxon>
        <taxon>Eubacteriales</taxon>
        <taxon>Peptococcaceae</taxon>
        <taxon>Desulforamulus</taxon>
    </lineage>
</organism>
<evidence type="ECO:0000313" key="1">
    <source>
        <dbReference type="EMBL" id="SHE84764.1"/>
    </source>
</evidence>
<dbReference type="SUPFAM" id="SSF56507">
    <property type="entry name" value="Methionine synthase activation domain-like"/>
    <property type="match status" value="1"/>
</dbReference>
<dbReference type="AlphaFoldDB" id="A0A1M4WU58"/>
<evidence type="ECO:0000313" key="2">
    <source>
        <dbReference type="Proteomes" id="UP000184148"/>
    </source>
</evidence>
<reference evidence="2" key="1">
    <citation type="submission" date="2016-11" db="EMBL/GenBank/DDBJ databases">
        <authorList>
            <person name="Varghese N."/>
            <person name="Submissions S."/>
        </authorList>
    </citation>
    <scope>NUCLEOTIDE SEQUENCE [LARGE SCALE GENOMIC DNA]</scope>
    <source>
        <strain evidence="2">DSM 12395</strain>
    </source>
</reference>
<accession>A0A1M4WU58</accession>
<evidence type="ECO:0008006" key="3">
    <source>
        <dbReference type="Google" id="ProtNLM"/>
    </source>
</evidence>
<gene>
    <name evidence="1" type="ORF">SAMN02745133_01254</name>
</gene>
<keyword evidence="2" id="KW-1185">Reference proteome</keyword>
<proteinExistence type="predicted"/>
<dbReference type="EMBL" id="FQUY01000007">
    <property type="protein sequence ID" value="SHE84764.1"/>
    <property type="molecule type" value="Genomic_DNA"/>
</dbReference>
<dbReference type="InterPro" id="IPR037010">
    <property type="entry name" value="VitB12-dep_Met_synth_activ_sf"/>
</dbReference>